<dbReference type="KEGG" id="dgg:DGI_1276"/>
<dbReference type="Pfam" id="PF00148">
    <property type="entry name" value="Oxidored_nitro"/>
    <property type="match status" value="1"/>
</dbReference>
<dbReference type="HOGENOM" id="CLU_025876_2_0_7"/>
<keyword evidence="6" id="KW-1185">Reference proteome</keyword>
<sequence>MSTLLRHTPVEITERQALSINPAKTCQPIGAMYASLGIHGCLPHSHGSQGCCAYHRSALTRHYKEPISAGTSSFTEGSSVFGGQSNLLAAIQNMFTVYEPEVIAVHTTCLSETIGDDVPQIVDKADKEGKIPAGKHVVSASTPSYVGSHVTGFANMVKGMIKGLAKPKTKPNGKVNILPGYVEPSDMAEVKRLAKMMGVKTICIPDTSGVTNGPLTGEYKMYPDGGVTVAELQDCSNSKGTIAMGFWASADGARYLDTEYKVPCSILELPIGLGCTDAYVDALRTIAGAAVPKEIEFERGQLVDMISDYHQYFYRKKVALVGDPDQLVALTDFLVSLDMLPIHIVTGSPAGKRFVGKIDEITKDIGYKVNVREHGDMFLLHQWIKQDKPDLIIGNSYAKYIARDEDIPLVRHGFPIVDRVGHQYFPTTGYRGGMRLIEKIVDALLTRTERDAPVETFELVF</sequence>
<name>T2GAD3_MEGG1</name>
<gene>
    <name evidence="5" type="ORF">DGI_1276</name>
</gene>
<dbReference type="InterPro" id="IPR000318">
    <property type="entry name" value="Nase_comp1_CS"/>
</dbReference>
<organism evidence="5 6">
    <name type="scientific">Megalodesulfovibrio gigas (strain ATCC 19364 / DSM 1382 / NCIMB 9332 / VKM B-1759)</name>
    <name type="common">Desulfovibrio gigas</name>
    <dbReference type="NCBI Taxonomy" id="1121448"/>
    <lineage>
        <taxon>Bacteria</taxon>
        <taxon>Pseudomonadati</taxon>
        <taxon>Thermodesulfobacteriota</taxon>
        <taxon>Desulfovibrionia</taxon>
        <taxon>Desulfovibrionales</taxon>
        <taxon>Desulfovibrionaceae</taxon>
        <taxon>Megalodesulfovibrio</taxon>
    </lineage>
</organism>
<evidence type="ECO:0000313" key="6">
    <source>
        <dbReference type="Proteomes" id="UP000016587"/>
    </source>
</evidence>
<accession>T2GAD3</accession>
<feature type="domain" description="Nitrogenase/oxidoreductase component 1" evidence="4">
    <location>
        <begin position="26"/>
        <end position="444"/>
    </location>
</feature>
<evidence type="ECO:0000256" key="3">
    <source>
        <dbReference type="RuleBase" id="RU004021"/>
    </source>
</evidence>
<dbReference type="GO" id="GO:0016163">
    <property type="term" value="F:nitrogenase activity"/>
    <property type="evidence" value="ECO:0007669"/>
    <property type="project" value="InterPro"/>
</dbReference>
<evidence type="ECO:0000313" key="5">
    <source>
        <dbReference type="EMBL" id="AGW13129.1"/>
    </source>
</evidence>
<proteinExistence type="inferred from homology"/>
<dbReference type="Gene3D" id="1.20.89.10">
    <property type="entry name" value="Nitrogenase Molybdenum-iron Protein, subunit B, domain 4"/>
    <property type="match status" value="1"/>
</dbReference>
<dbReference type="STRING" id="1121448.DGI_1276"/>
<dbReference type="eggNOG" id="COG2710">
    <property type="taxonomic scope" value="Bacteria"/>
</dbReference>
<dbReference type="Gene3D" id="3.40.50.1980">
    <property type="entry name" value="Nitrogenase molybdenum iron protein domain"/>
    <property type="match status" value="3"/>
</dbReference>
<dbReference type="PATRIC" id="fig|1121448.10.peg.1270"/>
<protein>
    <submittedName>
        <fullName evidence="5">Putative nitrogenase molybdenum-iron protein beta chain</fullName>
    </submittedName>
</protein>
<reference evidence="5 6" key="1">
    <citation type="journal article" date="2013" name="J. Bacteriol.">
        <title>Roles of HynAB and Ech, the only two hydrogenases found in the model sulfate reducer Desulfovibrio gigas.</title>
        <authorList>
            <person name="Morais-Silva F.O."/>
            <person name="Santos C.I."/>
            <person name="Rodrigues R."/>
            <person name="Pereira I.A."/>
            <person name="Rodrigues-Pousada C."/>
        </authorList>
    </citation>
    <scope>NUCLEOTIDE SEQUENCE [LARGE SCALE GENOMIC DNA]</scope>
    <source>
        <strain evidence="6">ATCC 19364 / DSM 1382 / NCIMB 9332 / VKM B-1759</strain>
    </source>
</reference>
<dbReference type="OrthoDB" id="9800746at2"/>
<dbReference type="AlphaFoldDB" id="T2GAD3"/>
<keyword evidence="2 3" id="KW-0535">Nitrogen fixation</keyword>
<dbReference type="SUPFAM" id="SSF53807">
    <property type="entry name" value="Helical backbone' metal receptor"/>
    <property type="match status" value="1"/>
</dbReference>
<dbReference type="Proteomes" id="UP000016587">
    <property type="component" value="Chromosome"/>
</dbReference>
<comment type="similarity">
    <text evidence="1 3">Belongs to the NifD/NifK/NifE/NifN family.</text>
</comment>
<dbReference type="EMBL" id="CP006585">
    <property type="protein sequence ID" value="AGW13129.1"/>
    <property type="molecule type" value="Genomic_DNA"/>
</dbReference>
<dbReference type="InterPro" id="IPR050152">
    <property type="entry name" value="ChlB/BchB/BchZ"/>
</dbReference>
<evidence type="ECO:0000256" key="2">
    <source>
        <dbReference type="ARBA" id="ARBA00023231"/>
    </source>
</evidence>
<dbReference type="RefSeq" id="WP_021759918.1">
    <property type="nucleotide sequence ID" value="NC_022444.1"/>
</dbReference>
<evidence type="ECO:0000256" key="1">
    <source>
        <dbReference type="ARBA" id="ARBA00011002"/>
    </source>
</evidence>
<evidence type="ECO:0000259" key="4">
    <source>
        <dbReference type="Pfam" id="PF00148"/>
    </source>
</evidence>
<dbReference type="InterPro" id="IPR000510">
    <property type="entry name" value="Nase/OxRdtase_comp1"/>
</dbReference>
<dbReference type="PANTHER" id="PTHR33712">
    <property type="entry name" value="LIGHT-INDEPENDENT PROTOCHLOROPHYLLIDE REDUCTASE SUBUNIT B"/>
    <property type="match status" value="1"/>
</dbReference>
<dbReference type="PROSITE" id="PS00699">
    <property type="entry name" value="NITROGENASE_1_1"/>
    <property type="match status" value="1"/>
</dbReference>
<dbReference type="PANTHER" id="PTHR33712:SF7">
    <property type="entry name" value="LIGHT-INDEPENDENT PROTOCHLOROPHYLLIDE REDUCTASE SUBUNIT B"/>
    <property type="match status" value="1"/>
</dbReference>
<reference evidence="6" key="2">
    <citation type="submission" date="2013-07" db="EMBL/GenBank/DDBJ databases">
        <authorList>
            <person name="Morais-Silva F.O."/>
            <person name="Rezende A.M."/>
            <person name="Pimentel C."/>
            <person name="Resende D.M."/>
            <person name="Santos C.I."/>
            <person name="Clemente C."/>
            <person name="de Oliveira L.M."/>
            <person name="da Silva S.M."/>
            <person name="Costa D.A."/>
            <person name="Varela-Raposo A."/>
            <person name="Horacio E.C.A."/>
            <person name="Matos M."/>
            <person name="Flores O."/>
            <person name="Ruiz J.C."/>
            <person name="Rodrigues-Pousada C."/>
        </authorList>
    </citation>
    <scope>NUCLEOTIDE SEQUENCE [LARGE SCALE GENOMIC DNA]</scope>
    <source>
        <strain evidence="6">ATCC 19364 / DSM 1382 / NCIMB 9332 / VKM B-1759</strain>
    </source>
</reference>